<dbReference type="SUPFAM" id="SSF55729">
    <property type="entry name" value="Acyl-CoA N-acyltransferases (Nat)"/>
    <property type="match status" value="1"/>
</dbReference>
<keyword evidence="2" id="KW-0808">Transferase</keyword>
<dbReference type="InterPro" id="IPR000182">
    <property type="entry name" value="GNAT_dom"/>
</dbReference>
<reference evidence="3" key="1">
    <citation type="submission" date="2018-07" db="EMBL/GenBank/DDBJ databases">
        <authorList>
            <person name="Safronova V.I."/>
            <person name="Chirak E.R."/>
            <person name="Sazanova A.L."/>
        </authorList>
    </citation>
    <scope>NUCLEOTIDE SEQUENCE [LARGE SCALE GENOMIC DNA]</scope>
    <source>
        <strain evidence="3">RCAM04685</strain>
    </source>
</reference>
<dbReference type="PROSITE" id="PS51186">
    <property type="entry name" value="GNAT"/>
    <property type="match status" value="1"/>
</dbReference>
<evidence type="ECO:0000313" key="2">
    <source>
        <dbReference type="EMBL" id="RDJ26268.1"/>
    </source>
</evidence>
<dbReference type="Gene3D" id="3.40.630.30">
    <property type="match status" value="1"/>
</dbReference>
<organism evidence="2 3">
    <name type="scientific">Bosea caraganae</name>
    <dbReference type="NCBI Taxonomy" id="2763117"/>
    <lineage>
        <taxon>Bacteria</taxon>
        <taxon>Pseudomonadati</taxon>
        <taxon>Pseudomonadota</taxon>
        <taxon>Alphaproteobacteria</taxon>
        <taxon>Hyphomicrobiales</taxon>
        <taxon>Boseaceae</taxon>
        <taxon>Bosea</taxon>
    </lineage>
</organism>
<evidence type="ECO:0000259" key="1">
    <source>
        <dbReference type="PROSITE" id="PS51186"/>
    </source>
</evidence>
<protein>
    <submittedName>
        <fullName evidence="2">GNAT family N-acetyltransferase</fullName>
    </submittedName>
</protein>
<keyword evidence="3" id="KW-1185">Reference proteome</keyword>
<sequence>MLVTTKALVERAMQLDLAYAIQRMGLIAARPGNPFGIAIQDFGQATALAASQLPSPRFNRLVGLTPDEALLLPDILAWFAAQGVSPRIEIRPGSLDAALADALARAGFRQTGFHASLVAQTTATPALDDVIRPVETPAIMDEFLDTYLAGWGFPSAIHEGAKGNMRGWLGLPGWHLYLAQIDGRPAATAILFLDGEVGYLADACVHPAYRGRRLHAALLAHRQNEAVRLGAGLLCGQADFASTSHRNMERSGLRLLHTQSEWLAK</sequence>
<dbReference type="AlphaFoldDB" id="A0A370L7Y6"/>
<comment type="caution">
    <text evidence="2">The sequence shown here is derived from an EMBL/GenBank/DDBJ whole genome shotgun (WGS) entry which is preliminary data.</text>
</comment>
<evidence type="ECO:0000313" key="3">
    <source>
        <dbReference type="Proteomes" id="UP000255207"/>
    </source>
</evidence>
<dbReference type="CDD" id="cd04301">
    <property type="entry name" value="NAT_SF"/>
    <property type="match status" value="1"/>
</dbReference>
<dbReference type="InterPro" id="IPR016181">
    <property type="entry name" value="Acyl_CoA_acyltransferase"/>
</dbReference>
<dbReference type="EMBL" id="QQTP01000004">
    <property type="protein sequence ID" value="RDJ26268.1"/>
    <property type="molecule type" value="Genomic_DNA"/>
</dbReference>
<gene>
    <name evidence="2" type="ORF">DWE98_10625</name>
</gene>
<dbReference type="Proteomes" id="UP000255207">
    <property type="component" value="Unassembled WGS sequence"/>
</dbReference>
<dbReference type="GO" id="GO:0016747">
    <property type="term" value="F:acyltransferase activity, transferring groups other than amino-acyl groups"/>
    <property type="evidence" value="ECO:0007669"/>
    <property type="project" value="InterPro"/>
</dbReference>
<feature type="domain" description="N-acetyltransferase" evidence="1">
    <location>
        <begin position="129"/>
        <end position="265"/>
    </location>
</feature>
<dbReference type="Pfam" id="PF00583">
    <property type="entry name" value="Acetyltransf_1"/>
    <property type="match status" value="1"/>
</dbReference>
<name>A0A370L7Y6_9HYPH</name>
<proteinExistence type="predicted"/>
<accession>A0A370L7Y6</accession>